<sequence length="998" mass="112146">MLSSGRSTGVTKIGIHGMGGVGKTTLARAVFDKIYFDFKGSCFLANVTANSGTDEGMKSLQQQLLNDVLFQNEKDVKDVASGIKLIETKLADQKILVVIDDLNHSDQLESFGVKSFGHGSVVIITTREEDMLKYFEVKTEHRYMVDKLGCEESLILFQQHAFRFGSNPDGALMKLSKDITLLADGLPLALKVFGSLLHTKYEVEEWEEFIERLKETPNREIEDSLLISFQAINGDLQKMFLDIACFFIGWGIEKVFQILETYYSYVKVKINNLKGKCLLTIDDKNVLHMHDLLRDMGMQVARNNSPGNPEKYSRLWLSRDIDRVLTEENKGLQLTTEIFKKMKNLRFLHLIDFQNPIGSFDNTFKDLRWLSGKRCPLEYFPPDFKPTNLGILELRYSRMRTMELNMVFQKLKILNMEYSSDLMTTPDFNMFPSLVDLNFAYCRSLKKIHRSIGRLAGLVSLNLGGCWMLASLPKTIGNLKALKHLNLFGSASLGKLPENLPESLENLNIGMSGLKSLPHSIHLLGNLIELDVPYNSELITLPDNICKLRSLQYLIVSACKNLKALPEDLGDITSLRVLRMKETSVSDLPGSIGNLSNLVELILGRNPNLETLADTICNLRSLEILTIGSCEKLKELPGQMWKITSLRELCIRNTTMLKVEANQIPISLKKLDLSYKAFTTLPLGINLNFANCKNLKQIHRSIGSLAGLVSLDLGSCSKLASLPETIGNLKALKHLFLWDCTSLEKLPEELVNIESLENLYIRNAGLKNLPHSIHLLRNLVELKASRNSELITLPDNICKLRSLKVLDVSECNNLKALPEDLGDITSLRVLRMRETSVSDLPGSIGNLGNLVELILNTNPNLEILPDAICNLRSLEILTLRFCEKLQELPGQMRKITSLRELDLCGTTMLKLESNQIPISLKTLDLSCNDFTALPLGISQLTNLERLEVDGCTQLLSIEELPPNLKRLGAYGWPSMTLKQLEILKLTSFSGLEVIQNLY</sequence>
<protein>
    <recommendedName>
        <fullName evidence="9">NB-ARC domain-containing protein</fullName>
    </recommendedName>
</protein>
<dbReference type="GO" id="GO:0006952">
    <property type="term" value="P:defense response"/>
    <property type="evidence" value="ECO:0007669"/>
    <property type="project" value="UniProtKB-KW"/>
</dbReference>
<dbReference type="EMBL" id="CP093351">
    <property type="protein sequence ID" value="WOH16552.1"/>
    <property type="molecule type" value="Genomic_DNA"/>
</dbReference>
<evidence type="ECO:0000256" key="2">
    <source>
        <dbReference type="ARBA" id="ARBA00022737"/>
    </source>
</evidence>
<evidence type="ECO:0000259" key="4">
    <source>
        <dbReference type="Pfam" id="PF00931"/>
    </source>
</evidence>
<dbReference type="GO" id="GO:0051707">
    <property type="term" value="P:response to other organism"/>
    <property type="evidence" value="ECO:0007669"/>
    <property type="project" value="UniProtKB-ARBA"/>
</dbReference>
<dbReference type="InterPro" id="IPR055414">
    <property type="entry name" value="LRR_R13L4/SHOC2-like"/>
</dbReference>
<dbReference type="InterPro" id="IPR003591">
    <property type="entry name" value="Leu-rich_rpt_typical-subtyp"/>
</dbReference>
<dbReference type="Pfam" id="PF00931">
    <property type="entry name" value="NB-ARC"/>
    <property type="match status" value="1"/>
</dbReference>
<reference evidence="7" key="2">
    <citation type="submission" date="2022-03" db="EMBL/GenBank/DDBJ databases">
        <title>Draft title - Genomic analysis of global carrot germplasm unveils the trajectory of domestication and the origin of high carotenoid orange carrot.</title>
        <authorList>
            <person name="Iorizzo M."/>
            <person name="Ellison S."/>
            <person name="Senalik D."/>
            <person name="Macko-Podgorni A."/>
            <person name="Grzebelus D."/>
            <person name="Bostan H."/>
            <person name="Rolling W."/>
            <person name="Curaba J."/>
            <person name="Simon P."/>
        </authorList>
    </citation>
    <scope>NUCLEOTIDE SEQUENCE</scope>
    <source>
        <tissue evidence="7">Leaf</tissue>
    </source>
</reference>
<evidence type="ECO:0000259" key="5">
    <source>
        <dbReference type="Pfam" id="PF23282"/>
    </source>
</evidence>
<dbReference type="InterPro" id="IPR042197">
    <property type="entry name" value="Apaf_helical"/>
</dbReference>
<feature type="domain" description="Disease resistance R13L4/SHOC-2-like LRR" evidence="6">
    <location>
        <begin position="567"/>
        <end position="656"/>
    </location>
</feature>
<dbReference type="SMART" id="SM00364">
    <property type="entry name" value="LRR_BAC"/>
    <property type="match status" value="5"/>
</dbReference>
<feature type="domain" description="NB-ARC" evidence="4">
    <location>
        <begin position="10"/>
        <end position="163"/>
    </location>
</feature>
<dbReference type="InterPro" id="IPR032675">
    <property type="entry name" value="LRR_dom_sf"/>
</dbReference>
<dbReference type="PRINTS" id="PR00364">
    <property type="entry name" value="DISEASERSIST"/>
</dbReference>
<dbReference type="Proteomes" id="UP000077755">
    <property type="component" value="Chromosome 9"/>
</dbReference>
<dbReference type="InterPro" id="IPR058192">
    <property type="entry name" value="WHD_ROQ1-like"/>
</dbReference>
<organism evidence="7 8">
    <name type="scientific">Daucus carota subsp. sativus</name>
    <name type="common">Carrot</name>
    <dbReference type="NCBI Taxonomy" id="79200"/>
    <lineage>
        <taxon>Eukaryota</taxon>
        <taxon>Viridiplantae</taxon>
        <taxon>Streptophyta</taxon>
        <taxon>Embryophyta</taxon>
        <taxon>Tracheophyta</taxon>
        <taxon>Spermatophyta</taxon>
        <taxon>Magnoliopsida</taxon>
        <taxon>eudicotyledons</taxon>
        <taxon>Gunneridae</taxon>
        <taxon>Pentapetalae</taxon>
        <taxon>asterids</taxon>
        <taxon>campanulids</taxon>
        <taxon>Apiales</taxon>
        <taxon>Apiaceae</taxon>
        <taxon>Apioideae</taxon>
        <taxon>Scandiceae</taxon>
        <taxon>Daucinae</taxon>
        <taxon>Daucus</taxon>
        <taxon>Daucus sect. Daucus</taxon>
    </lineage>
</organism>
<dbReference type="Pfam" id="PF23598">
    <property type="entry name" value="LRR_14"/>
    <property type="match status" value="2"/>
</dbReference>
<dbReference type="SUPFAM" id="SSF46785">
    <property type="entry name" value="Winged helix' DNA-binding domain"/>
    <property type="match status" value="1"/>
</dbReference>
<evidence type="ECO:0000313" key="7">
    <source>
        <dbReference type="EMBL" id="WOH16552.1"/>
    </source>
</evidence>
<dbReference type="InterPro" id="IPR036390">
    <property type="entry name" value="WH_DNA-bd_sf"/>
</dbReference>
<proteinExistence type="predicted"/>
<dbReference type="Gene3D" id="1.10.8.430">
    <property type="entry name" value="Helical domain of apoptotic protease-activating factors"/>
    <property type="match status" value="1"/>
</dbReference>
<dbReference type="InterPro" id="IPR044974">
    <property type="entry name" value="Disease_R_plants"/>
</dbReference>
<feature type="domain" description="Disease resistance R13L4/SHOC-2-like LRR" evidence="6">
    <location>
        <begin position="701"/>
        <end position="831"/>
    </location>
</feature>
<dbReference type="SUPFAM" id="SSF52540">
    <property type="entry name" value="P-loop containing nucleoside triphosphate hydrolases"/>
    <property type="match status" value="1"/>
</dbReference>
<dbReference type="AlphaFoldDB" id="A0AAF1BHG7"/>
<evidence type="ECO:0000259" key="6">
    <source>
        <dbReference type="Pfam" id="PF23598"/>
    </source>
</evidence>
<keyword evidence="1" id="KW-0433">Leucine-rich repeat</keyword>
<evidence type="ECO:0008006" key="9">
    <source>
        <dbReference type="Google" id="ProtNLM"/>
    </source>
</evidence>
<reference evidence="7" key="1">
    <citation type="journal article" date="2016" name="Nat. Genet.">
        <title>A high-quality carrot genome assembly provides new insights into carotenoid accumulation and asterid genome evolution.</title>
        <authorList>
            <person name="Iorizzo M."/>
            <person name="Ellison S."/>
            <person name="Senalik D."/>
            <person name="Zeng P."/>
            <person name="Satapoomin P."/>
            <person name="Huang J."/>
            <person name="Bowman M."/>
            <person name="Iovene M."/>
            <person name="Sanseverino W."/>
            <person name="Cavagnaro P."/>
            <person name="Yildiz M."/>
            <person name="Macko-Podgorni A."/>
            <person name="Moranska E."/>
            <person name="Grzebelus E."/>
            <person name="Grzebelus D."/>
            <person name="Ashrafi H."/>
            <person name="Zheng Z."/>
            <person name="Cheng S."/>
            <person name="Spooner D."/>
            <person name="Van Deynze A."/>
            <person name="Simon P."/>
        </authorList>
    </citation>
    <scope>NUCLEOTIDE SEQUENCE</scope>
    <source>
        <tissue evidence="7">Leaf</tissue>
    </source>
</reference>
<accession>A0AAF1BHG7</accession>
<dbReference type="InterPro" id="IPR027417">
    <property type="entry name" value="P-loop_NTPase"/>
</dbReference>
<keyword evidence="8" id="KW-1185">Reference proteome</keyword>
<gene>
    <name evidence="7" type="ORF">DCAR_0936108</name>
</gene>
<dbReference type="SUPFAM" id="SSF52058">
    <property type="entry name" value="L domain-like"/>
    <property type="match status" value="2"/>
</dbReference>
<dbReference type="GO" id="GO:0043531">
    <property type="term" value="F:ADP binding"/>
    <property type="evidence" value="ECO:0007669"/>
    <property type="project" value="InterPro"/>
</dbReference>
<name>A0AAF1BHG7_DAUCS</name>
<dbReference type="Gene3D" id="3.80.10.10">
    <property type="entry name" value="Ribonuclease Inhibitor"/>
    <property type="match status" value="5"/>
</dbReference>
<keyword evidence="3" id="KW-0611">Plant defense</keyword>
<dbReference type="SMART" id="SM00369">
    <property type="entry name" value="LRR_TYP"/>
    <property type="match status" value="5"/>
</dbReference>
<dbReference type="Gene3D" id="3.40.50.300">
    <property type="entry name" value="P-loop containing nucleotide triphosphate hydrolases"/>
    <property type="match status" value="1"/>
</dbReference>
<evidence type="ECO:0000256" key="3">
    <source>
        <dbReference type="ARBA" id="ARBA00022821"/>
    </source>
</evidence>
<dbReference type="InterPro" id="IPR002182">
    <property type="entry name" value="NB-ARC"/>
</dbReference>
<dbReference type="PANTHER" id="PTHR11017:SF385">
    <property type="entry name" value="DISEASE RESISTANCE PROTEIN (TIR-NBS-LRR CLASS)-RELATED"/>
    <property type="match status" value="1"/>
</dbReference>
<feature type="domain" description="Disease resistance protein Roq1-like winged-helix" evidence="5">
    <location>
        <begin position="237"/>
        <end position="305"/>
    </location>
</feature>
<evidence type="ECO:0000256" key="1">
    <source>
        <dbReference type="ARBA" id="ARBA00022614"/>
    </source>
</evidence>
<dbReference type="PANTHER" id="PTHR11017">
    <property type="entry name" value="LEUCINE-RICH REPEAT-CONTAINING PROTEIN"/>
    <property type="match status" value="1"/>
</dbReference>
<evidence type="ECO:0000313" key="8">
    <source>
        <dbReference type="Proteomes" id="UP000077755"/>
    </source>
</evidence>
<keyword evidence="2" id="KW-0677">Repeat</keyword>
<dbReference type="Pfam" id="PF23282">
    <property type="entry name" value="WHD_ROQ1"/>
    <property type="match status" value="1"/>
</dbReference>